<dbReference type="Gene3D" id="1.10.150.240">
    <property type="entry name" value="Putative phosphatase, domain 2"/>
    <property type="match status" value="1"/>
</dbReference>
<dbReference type="InterPro" id="IPR006439">
    <property type="entry name" value="HAD-SF_hydro_IA"/>
</dbReference>
<dbReference type="CDD" id="cd07505">
    <property type="entry name" value="HAD_BPGM-like"/>
    <property type="match status" value="1"/>
</dbReference>
<dbReference type="NCBIfam" id="TIGR01509">
    <property type="entry name" value="HAD-SF-IA-v3"/>
    <property type="match status" value="1"/>
</dbReference>
<gene>
    <name evidence="1" type="primary">yqaB</name>
    <name evidence="1" type="ORF">BWY73_01126</name>
</gene>
<dbReference type="SFLD" id="SFLDS00003">
    <property type="entry name" value="Haloacid_Dehalogenase"/>
    <property type="match status" value="1"/>
</dbReference>
<organism evidence="1">
    <name type="scientific">candidate division TA06 bacterium ADurb.Bin417</name>
    <dbReference type="NCBI Taxonomy" id="1852828"/>
    <lineage>
        <taxon>Bacteria</taxon>
        <taxon>Bacteria division TA06</taxon>
    </lineage>
</organism>
<comment type="caution">
    <text evidence="1">The sequence shown here is derived from an EMBL/GenBank/DDBJ whole genome shotgun (WGS) entry which is preliminary data.</text>
</comment>
<dbReference type="Gene3D" id="3.40.50.1000">
    <property type="entry name" value="HAD superfamily/HAD-like"/>
    <property type="match status" value="1"/>
</dbReference>
<sequence>MANNGNRGRRRAVIFDIDGVIFDTERIHLQAWANLFERIGVQLGPADYRRGVGVADQLFLAELKRNGRVPRRPSIEALLNSKEKEVERLVAAGGVRVFPGVPELLTRLDGRADVCGASNSTRSYIRAFFSGHPELQARFRFILTRDDIRHPKPAPDIYLACSRRIGIAPADCLVIEDSPVGIEAARRAGMRCLAVTNSLPAARLGGAGRIVKRLGYRTVIDLMNIDGGEA</sequence>
<evidence type="ECO:0000313" key="1">
    <source>
        <dbReference type="EMBL" id="OPZ91302.1"/>
    </source>
</evidence>
<dbReference type="EMBL" id="MWAK01000186">
    <property type="protein sequence ID" value="OPZ91302.1"/>
    <property type="molecule type" value="Genomic_DNA"/>
</dbReference>
<dbReference type="EC" id="3.1.3.-" evidence="1"/>
<dbReference type="PANTHER" id="PTHR43481:SF4">
    <property type="entry name" value="GLYCEROL-1-PHOSPHATE PHOSPHOHYDROLASE 1-RELATED"/>
    <property type="match status" value="1"/>
</dbReference>
<dbReference type="PANTHER" id="PTHR43481">
    <property type="entry name" value="FRUCTOSE-1-PHOSPHATE PHOSPHATASE"/>
    <property type="match status" value="1"/>
</dbReference>
<dbReference type="InterPro" id="IPR023214">
    <property type="entry name" value="HAD_sf"/>
</dbReference>
<dbReference type="SUPFAM" id="SSF56784">
    <property type="entry name" value="HAD-like"/>
    <property type="match status" value="1"/>
</dbReference>
<dbReference type="GO" id="GO:0050308">
    <property type="term" value="F:sugar-phosphatase activity"/>
    <property type="evidence" value="ECO:0007669"/>
    <property type="project" value="TreeGrafter"/>
</dbReference>
<reference evidence="1" key="1">
    <citation type="submission" date="2017-02" db="EMBL/GenBank/DDBJ databases">
        <title>Delving into the versatile metabolic prowess of the omnipresent phylum Bacteroidetes.</title>
        <authorList>
            <person name="Nobu M.K."/>
            <person name="Mei R."/>
            <person name="Narihiro T."/>
            <person name="Kuroda K."/>
            <person name="Liu W.-T."/>
        </authorList>
    </citation>
    <scope>NUCLEOTIDE SEQUENCE</scope>
    <source>
        <strain evidence="1">ADurb.Bin417</strain>
    </source>
</reference>
<keyword evidence="1" id="KW-0378">Hydrolase</keyword>
<dbReference type="SFLD" id="SFLDG01129">
    <property type="entry name" value="C1.5:_HAD__Beta-PGM__Phosphata"/>
    <property type="match status" value="1"/>
</dbReference>
<dbReference type="Pfam" id="PF00702">
    <property type="entry name" value="Hydrolase"/>
    <property type="match status" value="1"/>
</dbReference>
<name>A0A1V5MDV3_UNCT6</name>
<dbReference type="Proteomes" id="UP000485484">
    <property type="component" value="Unassembled WGS sequence"/>
</dbReference>
<protein>
    <submittedName>
        <fullName evidence="1">Fructose-1-phosphate phosphatase YqaB</fullName>
        <ecNumber evidence="1">3.1.3.-</ecNumber>
    </submittedName>
</protein>
<dbReference type="InterPro" id="IPR036412">
    <property type="entry name" value="HAD-like_sf"/>
</dbReference>
<dbReference type="PRINTS" id="PR00413">
    <property type="entry name" value="HADHALOGNASE"/>
</dbReference>
<dbReference type="InterPro" id="IPR051806">
    <property type="entry name" value="HAD-like_SPP"/>
</dbReference>
<dbReference type="InterPro" id="IPR023198">
    <property type="entry name" value="PGP-like_dom2"/>
</dbReference>
<dbReference type="AlphaFoldDB" id="A0A1V5MDV3"/>
<accession>A0A1V5MDV3</accession>
<dbReference type="SFLD" id="SFLDG01135">
    <property type="entry name" value="C1.5.6:_HAD__Beta-PGM__Phospha"/>
    <property type="match status" value="1"/>
</dbReference>
<proteinExistence type="predicted"/>